<gene>
    <name evidence="2" type="ORF">NCTC11432_04786</name>
</gene>
<evidence type="ECO:0000256" key="1">
    <source>
        <dbReference type="SAM" id="Phobius"/>
    </source>
</evidence>
<proteinExistence type="predicted"/>
<name>A0A3S5E3A4_CHRGE</name>
<dbReference type="KEGG" id="cgle:NCTC11432_04786"/>
<reference evidence="2 3" key="1">
    <citation type="submission" date="2018-12" db="EMBL/GenBank/DDBJ databases">
        <authorList>
            <consortium name="Pathogen Informatics"/>
        </authorList>
    </citation>
    <scope>NUCLEOTIDE SEQUENCE [LARGE SCALE GENOMIC DNA]</scope>
    <source>
        <strain evidence="2 3">NCTC11432</strain>
    </source>
</reference>
<keyword evidence="1" id="KW-0472">Membrane</keyword>
<keyword evidence="1" id="KW-0812">Transmembrane</keyword>
<keyword evidence="1" id="KW-1133">Transmembrane helix</keyword>
<feature type="transmembrane region" description="Helical" evidence="1">
    <location>
        <begin position="12"/>
        <end position="30"/>
    </location>
</feature>
<protein>
    <submittedName>
        <fullName evidence="2">Uncharacterized protein</fullName>
    </submittedName>
</protein>
<organism evidence="2 3">
    <name type="scientific">Chryseobacterium gleum</name>
    <name type="common">Flavobacterium gleum</name>
    <dbReference type="NCBI Taxonomy" id="250"/>
    <lineage>
        <taxon>Bacteria</taxon>
        <taxon>Pseudomonadati</taxon>
        <taxon>Bacteroidota</taxon>
        <taxon>Flavobacteriia</taxon>
        <taxon>Flavobacteriales</taxon>
        <taxon>Weeksellaceae</taxon>
        <taxon>Chryseobacterium group</taxon>
        <taxon>Chryseobacterium</taxon>
    </lineage>
</organism>
<evidence type="ECO:0000313" key="2">
    <source>
        <dbReference type="EMBL" id="VEE11414.1"/>
    </source>
</evidence>
<evidence type="ECO:0000313" key="3">
    <source>
        <dbReference type="Proteomes" id="UP000279227"/>
    </source>
</evidence>
<dbReference type="Proteomes" id="UP000279227">
    <property type="component" value="Chromosome"/>
</dbReference>
<dbReference type="AlphaFoldDB" id="A0A3S5E3A4"/>
<sequence>MITKEILEKRQIGIYIATLLISAIIGLNWGNSKILETLYN</sequence>
<dbReference type="EMBL" id="LR134289">
    <property type="protein sequence ID" value="VEE11414.1"/>
    <property type="molecule type" value="Genomic_DNA"/>
</dbReference>
<accession>A0A3S5E3A4</accession>